<evidence type="ECO:0000259" key="4">
    <source>
        <dbReference type="PROSITE" id="PS50949"/>
    </source>
</evidence>
<comment type="caution">
    <text evidence="5">The sequence shown here is derived from an EMBL/GenBank/DDBJ whole genome shotgun (WGS) entry which is preliminary data.</text>
</comment>
<keyword evidence="2" id="KW-0238">DNA-binding</keyword>
<dbReference type="RefSeq" id="WP_285671163.1">
    <property type="nucleotide sequence ID" value="NZ_BSYI01000010.1"/>
</dbReference>
<dbReference type="SUPFAM" id="SSF48008">
    <property type="entry name" value="GntR ligand-binding domain-like"/>
    <property type="match status" value="1"/>
</dbReference>
<evidence type="ECO:0000256" key="1">
    <source>
        <dbReference type="ARBA" id="ARBA00023015"/>
    </source>
</evidence>
<dbReference type="PANTHER" id="PTHR43537">
    <property type="entry name" value="TRANSCRIPTIONAL REGULATOR, GNTR FAMILY"/>
    <property type="match status" value="1"/>
</dbReference>
<gene>
    <name evidence="5" type="ORF">LNKW23_15980</name>
</gene>
<dbReference type="Pfam" id="PF00392">
    <property type="entry name" value="GntR"/>
    <property type="match status" value="1"/>
</dbReference>
<keyword evidence="6" id="KW-1185">Reference proteome</keyword>
<evidence type="ECO:0000256" key="2">
    <source>
        <dbReference type="ARBA" id="ARBA00023125"/>
    </source>
</evidence>
<keyword evidence="3" id="KW-0804">Transcription</keyword>
<dbReference type="Gene3D" id="1.20.120.530">
    <property type="entry name" value="GntR ligand-binding domain-like"/>
    <property type="match status" value="1"/>
</dbReference>
<dbReference type="InterPro" id="IPR036388">
    <property type="entry name" value="WH-like_DNA-bd_sf"/>
</dbReference>
<dbReference type="SMART" id="SM00345">
    <property type="entry name" value="HTH_GNTR"/>
    <property type="match status" value="1"/>
</dbReference>
<dbReference type="InterPro" id="IPR036390">
    <property type="entry name" value="WH_DNA-bd_sf"/>
</dbReference>
<protein>
    <submittedName>
        <fullName evidence="5">GntR family transcriptional regulator</fullName>
    </submittedName>
</protein>
<name>A0ABQ6LJG5_9RHOB</name>
<keyword evidence="1" id="KW-0805">Transcription regulation</keyword>
<dbReference type="EMBL" id="BSYI01000010">
    <property type="protein sequence ID" value="GMG82385.1"/>
    <property type="molecule type" value="Genomic_DNA"/>
</dbReference>
<dbReference type="PANTHER" id="PTHR43537:SF39">
    <property type="entry name" value="HTH-TYPE TRANSCRIPTIONAL REGULATOR MCBR"/>
    <property type="match status" value="1"/>
</dbReference>
<dbReference type="InterPro" id="IPR011711">
    <property type="entry name" value="GntR_C"/>
</dbReference>
<organism evidence="5 6">
    <name type="scientific">Paralimibaculum aggregatum</name>
    <dbReference type="NCBI Taxonomy" id="3036245"/>
    <lineage>
        <taxon>Bacteria</taxon>
        <taxon>Pseudomonadati</taxon>
        <taxon>Pseudomonadota</taxon>
        <taxon>Alphaproteobacteria</taxon>
        <taxon>Rhodobacterales</taxon>
        <taxon>Paracoccaceae</taxon>
        <taxon>Paralimibaculum</taxon>
    </lineage>
</organism>
<evidence type="ECO:0000313" key="5">
    <source>
        <dbReference type="EMBL" id="GMG82385.1"/>
    </source>
</evidence>
<dbReference type="SUPFAM" id="SSF46785">
    <property type="entry name" value="Winged helix' DNA-binding domain"/>
    <property type="match status" value="1"/>
</dbReference>
<dbReference type="InterPro" id="IPR008920">
    <property type="entry name" value="TF_FadR/GntR_C"/>
</dbReference>
<dbReference type="InterPro" id="IPR000524">
    <property type="entry name" value="Tscrpt_reg_HTH_GntR"/>
</dbReference>
<evidence type="ECO:0000313" key="6">
    <source>
        <dbReference type="Proteomes" id="UP001239909"/>
    </source>
</evidence>
<dbReference type="Gene3D" id="1.10.10.10">
    <property type="entry name" value="Winged helix-like DNA-binding domain superfamily/Winged helix DNA-binding domain"/>
    <property type="match status" value="1"/>
</dbReference>
<feature type="domain" description="HTH gntR-type" evidence="4">
    <location>
        <begin position="7"/>
        <end position="74"/>
    </location>
</feature>
<dbReference type="PROSITE" id="PS50949">
    <property type="entry name" value="HTH_GNTR"/>
    <property type="match status" value="1"/>
</dbReference>
<reference evidence="5 6" key="1">
    <citation type="submission" date="2023-04" db="EMBL/GenBank/DDBJ databases">
        <title>Marinoamorphus aggregata gen. nov., sp. Nov., isolate from tissue of brittle star Ophioplocus japonicus.</title>
        <authorList>
            <person name="Kawano K."/>
            <person name="Sawayama S."/>
            <person name="Nakagawa S."/>
        </authorList>
    </citation>
    <scope>NUCLEOTIDE SEQUENCE [LARGE SCALE GENOMIC DNA]</scope>
    <source>
        <strain evidence="5 6">NKW23</strain>
    </source>
</reference>
<evidence type="ECO:0000256" key="3">
    <source>
        <dbReference type="ARBA" id="ARBA00023163"/>
    </source>
</evidence>
<proteinExistence type="predicted"/>
<accession>A0ABQ6LJG5</accession>
<dbReference type="Proteomes" id="UP001239909">
    <property type="component" value="Unassembled WGS sequence"/>
</dbReference>
<sequence length="227" mass="25297">MKEFPRTNLASRAYHEIRKGLMAGEFEPGEALKLRTLSEQLGTSQTPIREALMQLVAEHALTVEPGRSPRVPQLTRARFSELCDIRVALERLAARNAMAVAPQALLDELGAVHDRMIRAKQEGRYKDTMALNRAFHFEIYRACGQETLISLIEQLWVQTGPFLNFLYRGRPVSLDGRHPHEHILDALAAGDADRLATAMEEDIIKGGAPILDSLAEIEAPQDRGHSA</sequence>
<dbReference type="Pfam" id="PF07729">
    <property type="entry name" value="FCD"/>
    <property type="match status" value="1"/>
</dbReference>
<dbReference type="SMART" id="SM00895">
    <property type="entry name" value="FCD"/>
    <property type="match status" value="1"/>
</dbReference>